<keyword evidence="3 5" id="KW-0378">Hydrolase</keyword>
<dbReference type="PROSITE" id="PS00136">
    <property type="entry name" value="SUBTILASE_ASP"/>
    <property type="match status" value="1"/>
</dbReference>
<keyword evidence="10" id="KW-1185">Reference proteome</keyword>
<dbReference type="GO" id="GO:0006508">
    <property type="term" value="P:proteolysis"/>
    <property type="evidence" value="ECO:0007669"/>
    <property type="project" value="UniProtKB-KW"/>
</dbReference>
<dbReference type="Pfam" id="PF00082">
    <property type="entry name" value="Peptidase_S8"/>
    <property type="match status" value="1"/>
</dbReference>
<feature type="active site" description="Charge relay system" evidence="5">
    <location>
        <position position="118"/>
    </location>
</feature>
<dbReference type="InterPro" id="IPR036852">
    <property type="entry name" value="Peptidase_S8/S53_dom_sf"/>
</dbReference>
<gene>
    <name evidence="9" type="ORF">D7X12_28050</name>
</gene>
<evidence type="ECO:0000256" key="7">
    <source>
        <dbReference type="SAM" id="Phobius"/>
    </source>
</evidence>
<dbReference type="CDD" id="cd07480">
    <property type="entry name" value="Peptidases_S8_12"/>
    <property type="match status" value="1"/>
</dbReference>
<reference evidence="10" key="1">
    <citation type="submission" date="2018-09" db="EMBL/GenBank/DDBJ databases">
        <authorList>
            <person name="Livingstone P.G."/>
            <person name="Whitworth D.E."/>
        </authorList>
    </citation>
    <scope>NUCLEOTIDE SEQUENCE [LARGE SCALE GENOMIC DNA]</scope>
    <source>
        <strain evidence="10">CA040B</strain>
    </source>
</reference>
<dbReference type="InterPro" id="IPR023827">
    <property type="entry name" value="Peptidase_S8_Asp-AS"/>
</dbReference>
<evidence type="ECO:0000256" key="4">
    <source>
        <dbReference type="ARBA" id="ARBA00022825"/>
    </source>
</evidence>
<evidence type="ECO:0000256" key="1">
    <source>
        <dbReference type="ARBA" id="ARBA00011073"/>
    </source>
</evidence>
<comment type="similarity">
    <text evidence="1 5 6">Belongs to the peptidase S8 family.</text>
</comment>
<feature type="transmembrane region" description="Helical" evidence="7">
    <location>
        <begin position="325"/>
        <end position="345"/>
    </location>
</feature>
<feature type="active site" description="Charge relay system" evidence="5">
    <location>
        <position position="320"/>
    </location>
</feature>
<dbReference type="Gene3D" id="3.40.50.200">
    <property type="entry name" value="Peptidase S8/S53 domain"/>
    <property type="match status" value="1"/>
</dbReference>
<dbReference type="GO" id="GO:0004252">
    <property type="term" value="F:serine-type endopeptidase activity"/>
    <property type="evidence" value="ECO:0007669"/>
    <property type="project" value="UniProtKB-UniRule"/>
</dbReference>
<keyword evidence="4 5" id="KW-0720">Serine protease</keyword>
<name>A0A3A8NEU8_9BACT</name>
<keyword evidence="7" id="KW-0472">Membrane</keyword>
<dbReference type="PROSITE" id="PS51892">
    <property type="entry name" value="SUBTILASE"/>
    <property type="match status" value="1"/>
</dbReference>
<dbReference type="InterPro" id="IPR000209">
    <property type="entry name" value="Peptidase_S8/S53_dom"/>
</dbReference>
<protein>
    <recommendedName>
        <fullName evidence="8">Peptidase S8/S53 domain-containing protein</fullName>
    </recommendedName>
</protein>
<dbReference type="PROSITE" id="PS00138">
    <property type="entry name" value="SUBTILASE_SER"/>
    <property type="match status" value="1"/>
</dbReference>
<evidence type="ECO:0000313" key="10">
    <source>
        <dbReference type="Proteomes" id="UP000273405"/>
    </source>
</evidence>
<evidence type="ECO:0000256" key="5">
    <source>
        <dbReference type="PROSITE-ProRule" id="PRU01240"/>
    </source>
</evidence>
<evidence type="ECO:0000313" key="9">
    <source>
        <dbReference type="EMBL" id="RKH37904.1"/>
    </source>
</evidence>
<dbReference type="EMBL" id="RAWG01000217">
    <property type="protein sequence ID" value="RKH37904.1"/>
    <property type="molecule type" value="Genomic_DNA"/>
</dbReference>
<evidence type="ECO:0000256" key="2">
    <source>
        <dbReference type="ARBA" id="ARBA00022670"/>
    </source>
</evidence>
<dbReference type="OrthoDB" id="5437273at2"/>
<dbReference type="Proteomes" id="UP000273405">
    <property type="component" value="Unassembled WGS sequence"/>
</dbReference>
<keyword evidence="2 5" id="KW-0645">Protease</keyword>
<feature type="active site" description="Charge relay system" evidence="5">
    <location>
        <position position="149"/>
    </location>
</feature>
<sequence length="370" mass="38499">MMQQGMFKPMLGASPLEVGTEPMLPSLPQTGPRREALPPLPAGVTPEYLRGYRDSVTALINDLLVRTEQARMPGAVVPGAAEGRVATWNEAEVTWGLQATGVIGSSFNGQGIKVAVLDTGFGPHQDFAGRNILARSFVQGQTPADGHGHGTHCIGTACGPERPTALPRYGVAFAADILVGKVLNNRGSGTDGGILAGINWAISQGAHVISMSLGSEVQPNEPYSQVYEIVAQRALRQGTLIVAAAGNESDRPSHIAAVGHPANCPSIVAVGAIDMAYGIAPFSCGGINPNGGEVNIVAPGVDVYSSISMPPFYRRLNGTSMATPHVAGIVALFAQATGLRGLLLWQAMARRVRALPLPTRDVGRGLVQAP</sequence>
<dbReference type="PANTHER" id="PTHR43806:SF11">
    <property type="entry name" value="CEREVISIN-RELATED"/>
    <property type="match status" value="1"/>
</dbReference>
<evidence type="ECO:0000256" key="6">
    <source>
        <dbReference type="RuleBase" id="RU003355"/>
    </source>
</evidence>
<dbReference type="SUPFAM" id="SSF52743">
    <property type="entry name" value="Subtilisin-like"/>
    <property type="match status" value="1"/>
</dbReference>
<keyword evidence="7" id="KW-1133">Transmembrane helix</keyword>
<comment type="caution">
    <text evidence="9">The sequence shown here is derived from an EMBL/GenBank/DDBJ whole genome shotgun (WGS) entry which is preliminary data.</text>
</comment>
<evidence type="ECO:0000259" key="8">
    <source>
        <dbReference type="Pfam" id="PF00082"/>
    </source>
</evidence>
<evidence type="ECO:0000256" key="3">
    <source>
        <dbReference type="ARBA" id="ARBA00022801"/>
    </source>
</evidence>
<accession>A0A3A8NEU8</accession>
<feature type="domain" description="Peptidase S8/S53" evidence="8">
    <location>
        <begin position="109"/>
        <end position="348"/>
    </location>
</feature>
<proteinExistence type="inferred from homology"/>
<organism evidence="9 10">
    <name type="scientific">Corallococcus sicarius</name>
    <dbReference type="NCBI Taxonomy" id="2316726"/>
    <lineage>
        <taxon>Bacteria</taxon>
        <taxon>Pseudomonadati</taxon>
        <taxon>Myxococcota</taxon>
        <taxon>Myxococcia</taxon>
        <taxon>Myxococcales</taxon>
        <taxon>Cystobacterineae</taxon>
        <taxon>Myxococcaceae</taxon>
        <taxon>Corallococcus</taxon>
    </lineage>
</organism>
<keyword evidence="7" id="KW-0812">Transmembrane</keyword>
<dbReference type="InterPro" id="IPR023828">
    <property type="entry name" value="Peptidase_S8_Ser-AS"/>
</dbReference>
<dbReference type="InterPro" id="IPR015500">
    <property type="entry name" value="Peptidase_S8_subtilisin-rel"/>
</dbReference>
<dbReference type="PRINTS" id="PR00723">
    <property type="entry name" value="SUBTILISIN"/>
</dbReference>
<dbReference type="PANTHER" id="PTHR43806">
    <property type="entry name" value="PEPTIDASE S8"/>
    <property type="match status" value="1"/>
</dbReference>
<dbReference type="InterPro" id="IPR050131">
    <property type="entry name" value="Peptidase_S8_subtilisin-like"/>
</dbReference>
<dbReference type="AlphaFoldDB" id="A0A3A8NEU8"/>